<dbReference type="InterPro" id="IPR006311">
    <property type="entry name" value="TAT_signal"/>
</dbReference>
<dbReference type="Pfam" id="PF03401">
    <property type="entry name" value="TctC"/>
    <property type="match status" value="1"/>
</dbReference>
<dbReference type="PIRSF" id="PIRSF017082">
    <property type="entry name" value="YflP"/>
    <property type="match status" value="1"/>
</dbReference>
<evidence type="ECO:0000313" key="3">
    <source>
        <dbReference type="Proteomes" id="UP001365405"/>
    </source>
</evidence>
<dbReference type="EMBL" id="JBBUTH010000007">
    <property type="protein sequence ID" value="MEK8050969.1"/>
    <property type="molecule type" value="Genomic_DNA"/>
</dbReference>
<gene>
    <name evidence="2" type="ORF">AACH10_12035</name>
</gene>
<evidence type="ECO:0000256" key="1">
    <source>
        <dbReference type="ARBA" id="ARBA00006987"/>
    </source>
</evidence>
<protein>
    <submittedName>
        <fullName evidence="2">Tripartite tricarboxylate transporter substrate-binding protein</fullName>
    </submittedName>
</protein>
<comment type="caution">
    <text evidence="2">The sequence shown here is derived from an EMBL/GenBank/DDBJ whole genome shotgun (WGS) entry which is preliminary data.</text>
</comment>
<keyword evidence="3" id="KW-1185">Reference proteome</keyword>
<sequence length="326" mass="33087">MRRRDLLTGLAGAATFSATTGVPLPAWAQGPAPATTKLLVGATPGGGTDLVARALAQELAGRLRRGVIVDNRPGAAGNIAAGAVAKAEPDGGTLLLSYTSHAINPALFGKLPFDAVKDFTPLSLVATSPLMLVARPGLKAANLRELVAQAKAGNTALSIAVAGVGSANHLAGEMLRVQTGLNLVSVPYKGASPAVSDVMGNQVDLLFSNMATVQQLVRSGKVRPLAVSTAQRVAGFPDVAPVAELVPGFDYSSWYGLFAPAGLPAEAASQLAAATRASLASAEMQQRLQGEGLAPVGNTPGEFAAFLRAEISRWTQVVAATGAKPA</sequence>
<dbReference type="Gene3D" id="3.40.190.10">
    <property type="entry name" value="Periplasmic binding protein-like II"/>
    <property type="match status" value="1"/>
</dbReference>
<comment type="similarity">
    <text evidence="1">Belongs to the UPF0065 (bug) family.</text>
</comment>
<name>A0ABU9CGK1_9BURK</name>
<dbReference type="PANTHER" id="PTHR42928">
    <property type="entry name" value="TRICARBOXYLATE-BINDING PROTEIN"/>
    <property type="match status" value="1"/>
</dbReference>
<dbReference type="Gene3D" id="3.40.190.150">
    <property type="entry name" value="Bordetella uptake gene, domain 1"/>
    <property type="match status" value="1"/>
</dbReference>
<evidence type="ECO:0000313" key="2">
    <source>
        <dbReference type="EMBL" id="MEK8050969.1"/>
    </source>
</evidence>
<proteinExistence type="inferred from homology"/>
<dbReference type="Proteomes" id="UP001365405">
    <property type="component" value="Unassembled WGS sequence"/>
</dbReference>
<dbReference type="RefSeq" id="WP_341410663.1">
    <property type="nucleotide sequence ID" value="NZ_JBBUTH010000007.1"/>
</dbReference>
<dbReference type="PANTHER" id="PTHR42928:SF5">
    <property type="entry name" value="BLR1237 PROTEIN"/>
    <property type="match status" value="1"/>
</dbReference>
<accession>A0ABU9CGK1</accession>
<organism evidence="2 3">
    <name type="scientific">Pseudaquabacterium inlustre</name>
    <dbReference type="NCBI Taxonomy" id="2984192"/>
    <lineage>
        <taxon>Bacteria</taxon>
        <taxon>Pseudomonadati</taxon>
        <taxon>Pseudomonadota</taxon>
        <taxon>Betaproteobacteria</taxon>
        <taxon>Burkholderiales</taxon>
        <taxon>Sphaerotilaceae</taxon>
        <taxon>Pseudaquabacterium</taxon>
    </lineage>
</organism>
<dbReference type="InterPro" id="IPR005064">
    <property type="entry name" value="BUG"/>
</dbReference>
<dbReference type="InterPro" id="IPR042100">
    <property type="entry name" value="Bug_dom1"/>
</dbReference>
<dbReference type="SUPFAM" id="SSF53850">
    <property type="entry name" value="Periplasmic binding protein-like II"/>
    <property type="match status" value="1"/>
</dbReference>
<reference evidence="2 3" key="1">
    <citation type="submission" date="2024-04" db="EMBL/GenBank/DDBJ databases">
        <title>Novel species of the genus Ideonella isolated from streams.</title>
        <authorList>
            <person name="Lu H."/>
        </authorList>
    </citation>
    <scope>NUCLEOTIDE SEQUENCE [LARGE SCALE GENOMIC DNA]</scope>
    <source>
        <strain evidence="2 3">DXS22W</strain>
    </source>
</reference>
<dbReference type="PROSITE" id="PS51318">
    <property type="entry name" value="TAT"/>
    <property type="match status" value="1"/>
</dbReference>